<feature type="chain" id="PRO_5035893093" evidence="3">
    <location>
        <begin position="18"/>
        <end position="133"/>
    </location>
</feature>
<reference evidence="4 5" key="1">
    <citation type="submission" date="2020-04" db="EMBL/GenBank/DDBJ databases">
        <authorList>
            <person name="Alioto T."/>
            <person name="Alioto T."/>
            <person name="Gomez Garrido J."/>
        </authorList>
    </citation>
    <scope>NUCLEOTIDE SEQUENCE [LARGE SCALE GENOMIC DNA]</scope>
</reference>
<evidence type="ECO:0000313" key="4">
    <source>
        <dbReference type="EMBL" id="CAB3364637.1"/>
    </source>
</evidence>
<name>A0A8S1CB61_9INSE</name>
<dbReference type="InterPro" id="IPR000618">
    <property type="entry name" value="Insect_cuticle"/>
</dbReference>
<dbReference type="AlphaFoldDB" id="A0A8S1CB61"/>
<evidence type="ECO:0000313" key="5">
    <source>
        <dbReference type="Proteomes" id="UP000494165"/>
    </source>
</evidence>
<dbReference type="InterPro" id="IPR050468">
    <property type="entry name" value="Cuticle_Struct_Prot"/>
</dbReference>
<feature type="signal peptide" evidence="3">
    <location>
        <begin position="1"/>
        <end position="17"/>
    </location>
</feature>
<protein>
    <submittedName>
        <fullName evidence="4">Uncharacterized protein</fullName>
    </submittedName>
</protein>
<evidence type="ECO:0000256" key="2">
    <source>
        <dbReference type="PROSITE-ProRule" id="PRU00497"/>
    </source>
</evidence>
<dbReference type="PRINTS" id="PR00947">
    <property type="entry name" value="CUTICLE"/>
</dbReference>
<accession>A0A8S1CB61</accession>
<dbReference type="GO" id="GO:0008010">
    <property type="term" value="F:structural constituent of chitin-based larval cuticle"/>
    <property type="evidence" value="ECO:0007669"/>
    <property type="project" value="TreeGrafter"/>
</dbReference>
<keyword evidence="3" id="KW-0732">Signal</keyword>
<sequence>MVYKYAFCLALLAVASARPQQKEEPIAILRLDNEGVNFDGSYKFGYETANGIQADESGYVKPIQSDDPENTQAQVAEGSYSYTGDDGQRYTVTYVADENGFQAQGEHLPTPPPIPPAIQRALDYIRSLPPQKK</sequence>
<dbReference type="Pfam" id="PF00379">
    <property type="entry name" value="Chitin_bind_4"/>
    <property type="match status" value="1"/>
</dbReference>
<dbReference type="PROSITE" id="PS51155">
    <property type="entry name" value="CHIT_BIND_RR_2"/>
    <property type="match status" value="1"/>
</dbReference>
<evidence type="ECO:0000256" key="3">
    <source>
        <dbReference type="SAM" id="SignalP"/>
    </source>
</evidence>
<dbReference type="EMBL" id="CADEPI010000017">
    <property type="protein sequence ID" value="CAB3364637.1"/>
    <property type="molecule type" value="Genomic_DNA"/>
</dbReference>
<dbReference type="PANTHER" id="PTHR10380:SF173">
    <property type="entry name" value="CUTICULAR PROTEIN 47EF, ISOFORM C-RELATED"/>
    <property type="match status" value="1"/>
</dbReference>
<gene>
    <name evidence="4" type="ORF">CLODIP_2_CD03631</name>
</gene>
<dbReference type="GO" id="GO:0062129">
    <property type="term" value="C:chitin-based extracellular matrix"/>
    <property type="evidence" value="ECO:0007669"/>
    <property type="project" value="TreeGrafter"/>
</dbReference>
<dbReference type="PANTHER" id="PTHR10380">
    <property type="entry name" value="CUTICLE PROTEIN"/>
    <property type="match status" value="1"/>
</dbReference>
<evidence type="ECO:0000256" key="1">
    <source>
        <dbReference type="ARBA" id="ARBA00022460"/>
    </source>
</evidence>
<dbReference type="InterPro" id="IPR031311">
    <property type="entry name" value="CHIT_BIND_RR_consensus"/>
</dbReference>
<keyword evidence="1 2" id="KW-0193">Cuticle</keyword>
<dbReference type="PROSITE" id="PS00233">
    <property type="entry name" value="CHIT_BIND_RR_1"/>
    <property type="match status" value="1"/>
</dbReference>
<comment type="caution">
    <text evidence="4">The sequence shown here is derived from an EMBL/GenBank/DDBJ whole genome shotgun (WGS) entry which is preliminary data.</text>
</comment>
<proteinExistence type="predicted"/>
<dbReference type="Proteomes" id="UP000494165">
    <property type="component" value="Unassembled WGS sequence"/>
</dbReference>
<dbReference type="OrthoDB" id="6593286at2759"/>
<organism evidence="4 5">
    <name type="scientific">Cloeon dipterum</name>
    <dbReference type="NCBI Taxonomy" id="197152"/>
    <lineage>
        <taxon>Eukaryota</taxon>
        <taxon>Metazoa</taxon>
        <taxon>Ecdysozoa</taxon>
        <taxon>Arthropoda</taxon>
        <taxon>Hexapoda</taxon>
        <taxon>Insecta</taxon>
        <taxon>Pterygota</taxon>
        <taxon>Palaeoptera</taxon>
        <taxon>Ephemeroptera</taxon>
        <taxon>Pisciforma</taxon>
        <taxon>Baetidae</taxon>
        <taxon>Cloeon</taxon>
    </lineage>
</organism>
<keyword evidence="5" id="KW-1185">Reference proteome</keyword>